<name>A0AB39U6Q0_9BIFI</name>
<proteinExistence type="predicted"/>
<protein>
    <recommendedName>
        <fullName evidence="1">Large polyvalent protein associated domain-containing protein</fullName>
    </recommendedName>
</protein>
<evidence type="ECO:0000259" key="1">
    <source>
        <dbReference type="Pfam" id="PF18843"/>
    </source>
</evidence>
<dbReference type="KEGG" id="baqk:QN215_00355"/>
<accession>A0AB39U6Q0</accession>
<reference evidence="2" key="1">
    <citation type="submission" date="2023-07" db="EMBL/GenBank/DDBJ databases">
        <title>Bifidobacterium aquikefiriaerophilum sp. nov. and Bifidobacterium eccum sp. nov., isolated from water kefir.</title>
        <authorList>
            <person name="Breselge S."/>
            <person name="Bellassi P."/>
            <person name="Barcenilla C."/>
            <person name="Alvarez-Ordonez A."/>
            <person name="Morelli L."/>
            <person name="Cotter P.D."/>
        </authorList>
    </citation>
    <scope>NUCLEOTIDE SEQUENCE</scope>
    <source>
        <strain evidence="2">WK041_4_12</strain>
    </source>
</reference>
<sequence>MASTYYHCSRCGRPAEENEACDEHFTCECRRLESAPASSSEHTVSTGLEKHDANETEKLYSIRLEIEARKAPVAAFYSDVRLNHEQVPHGYYRYSIRETDGGSGEPATIERHLLVNHLMDILTTENLDSLIEEHDGYLNISDYDYDDSRSVSFPKSILSPRYFHD</sequence>
<feature type="domain" description="Large polyvalent protein associated" evidence="1">
    <location>
        <begin position="74"/>
        <end position="147"/>
    </location>
</feature>
<evidence type="ECO:0000313" key="2">
    <source>
        <dbReference type="EMBL" id="XDS44633.1"/>
    </source>
</evidence>
<dbReference type="Pfam" id="PF18843">
    <property type="entry name" value="LPD28"/>
    <property type="match status" value="1"/>
</dbReference>
<dbReference type="RefSeq" id="WP_369344207.1">
    <property type="nucleotide sequence ID" value="NZ_CP129674.1"/>
</dbReference>
<dbReference type="AlphaFoldDB" id="A0AB39U6Q0"/>
<organism evidence="2">
    <name type="scientific">Bifidobacterium aquikefiricola</name>
    <dbReference type="NCBI Taxonomy" id="3059038"/>
    <lineage>
        <taxon>Bacteria</taxon>
        <taxon>Bacillati</taxon>
        <taxon>Actinomycetota</taxon>
        <taxon>Actinomycetes</taxon>
        <taxon>Bifidobacteriales</taxon>
        <taxon>Bifidobacteriaceae</taxon>
        <taxon>Bifidobacterium</taxon>
    </lineage>
</organism>
<dbReference type="EMBL" id="CP129674">
    <property type="protein sequence ID" value="XDS44633.1"/>
    <property type="molecule type" value="Genomic_DNA"/>
</dbReference>
<gene>
    <name evidence="2" type="ORF">QN215_00355</name>
</gene>
<dbReference type="InterPro" id="IPR040809">
    <property type="entry name" value="LPD28"/>
</dbReference>